<gene>
    <name evidence="2" type="primary">13</name>
    <name evidence="2" type="ORF">PBI_AXIPUP_13</name>
</gene>
<accession>A0A2L0HLV3</accession>
<organism evidence="2 3">
    <name type="scientific">Microbacterium phage AxiPup</name>
    <dbReference type="NCBI Taxonomy" id="2079578"/>
    <lineage>
        <taxon>Viruses</taxon>
        <taxon>Duplodnaviria</taxon>
        <taxon>Heunggongvirae</taxon>
        <taxon>Uroviricota</taxon>
        <taxon>Caudoviricetes</taxon>
        <taxon>Ilzatvirus</taxon>
        <taxon>Ilzatvirus teagan</taxon>
    </lineage>
</organism>
<name>A0A2L0HLV3_9CAUD</name>
<proteinExistence type="predicted"/>
<evidence type="ECO:0000313" key="3">
    <source>
        <dbReference type="Proteomes" id="UP000240449"/>
    </source>
</evidence>
<dbReference type="Proteomes" id="UP000240449">
    <property type="component" value="Segment"/>
</dbReference>
<sequence>MSDIKPSSHGIVVELKESGIHFALSDQNYNPKLHRKVRDLKVGESVRTYVPRMPEPISEVVEKSTPAPRTQPGTEDSK</sequence>
<protein>
    <submittedName>
        <fullName evidence="2">Uncharacterized protein</fullName>
    </submittedName>
</protein>
<feature type="compositionally biased region" description="Polar residues" evidence="1">
    <location>
        <begin position="67"/>
        <end position="78"/>
    </location>
</feature>
<feature type="region of interest" description="Disordered" evidence="1">
    <location>
        <begin position="57"/>
        <end position="78"/>
    </location>
</feature>
<evidence type="ECO:0000256" key="1">
    <source>
        <dbReference type="SAM" id="MobiDB-lite"/>
    </source>
</evidence>
<dbReference type="EMBL" id="MG839016">
    <property type="protein sequence ID" value="AUX82662.1"/>
    <property type="molecule type" value="Genomic_DNA"/>
</dbReference>
<reference evidence="2 3" key="1">
    <citation type="submission" date="2018-01" db="EMBL/GenBank/DDBJ databases">
        <authorList>
            <person name="Mohamed A."/>
            <person name="Betsko A.J."/>
            <person name="Aull H.G."/>
            <person name="Zack K.M."/>
            <person name="Garlena R.A."/>
            <person name="Russel D.A."/>
            <person name="Pope W.H."/>
            <person name="Jacobs-Sera D."/>
            <person name="Hatfull G.F."/>
        </authorList>
    </citation>
    <scope>NUCLEOTIDE SEQUENCE [LARGE SCALE GENOMIC DNA]</scope>
</reference>
<evidence type="ECO:0000313" key="2">
    <source>
        <dbReference type="EMBL" id="AUX82662.1"/>
    </source>
</evidence>